<evidence type="ECO:0000313" key="2">
    <source>
        <dbReference type="EMBL" id="CAK7934548.1"/>
    </source>
</evidence>
<dbReference type="PANTHER" id="PTHR42648">
    <property type="entry name" value="TRANSPOSASE, PUTATIVE-RELATED"/>
    <property type="match status" value="1"/>
</dbReference>
<name>A0AAV1T165_9STRA</name>
<dbReference type="AlphaFoldDB" id="A0AAV1T165"/>
<organism evidence="1 3">
    <name type="scientific">Peronospora matthiolae</name>
    <dbReference type="NCBI Taxonomy" id="2874970"/>
    <lineage>
        <taxon>Eukaryota</taxon>
        <taxon>Sar</taxon>
        <taxon>Stramenopiles</taxon>
        <taxon>Oomycota</taxon>
        <taxon>Peronosporomycetes</taxon>
        <taxon>Peronosporales</taxon>
        <taxon>Peronosporaceae</taxon>
        <taxon>Peronospora</taxon>
    </lineage>
</organism>
<dbReference type="EMBL" id="CAKLBY020000001">
    <property type="protein sequence ID" value="CAK7890646.1"/>
    <property type="molecule type" value="Genomic_DNA"/>
</dbReference>
<gene>
    <name evidence="2" type="ORF">PM001_LOCUS19698</name>
    <name evidence="1" type="ORF">PM001_LOCUS33</name>
</gene>
<dbReference type="Proteomes" id="UP001162060">
    <property type="component" value="Unassembled WGS sequence"/>
</dbReference>
<accession>A0AAV1T165</accession>
<reference evidence="1" key="1">
    <citation type="submission" date="2024-01" db="EMBL/GenBank/DDBJ databases">
        <authorList>
            <person name="Webb A."/>
        </authorList>
    </citation>
    <scope>NUCLEOTIDE SEQUENCE</scope>
    <source>
        <strain evidence="1">Pm1</strain>
    </source>
</reference>
<protein>
    <recommendedName>
        <fullName evidence="4">GAG-pre-integrase domain-containing protein</fullName>
    </recommendedName>
</protein>
<evidence type="ECO:0008006" key="4">
    <source>
        <dbReference type="Google" id="ProtNLM"/>
    </source>
</evidence>
<dbReference type="PANTHER" id="PTHR42648:SF28">
    <property type="entry name" value="TRANSPOSON-ENCODED PROTEIN WITH RIBONUCLEASE H-LIKE AND RETROVIRUS ZINC FINGER-LIKE DOMAINS"/>
    <property type="match status" value="1"/>
</dbReference>
<dbReference type="EMBL" id="CAKLBY020000213">
    <property type="protein sequence ID" value="CAK7934548.1"/>
    <property type="molecule type" value="Genomic_DNA"/>
</dbReference>
<proteinExistence type="predicted"/>
<evidence type="ECO:0000313" key="1">
    <source>
        <dbReference type="EMBL" id="CAK7890646.1"/>
    </source>
</evidence>
<dbReference type="InterPro" id="IPR012337">
    <property type="entry name" value="RNaseH-like_sf"/>
</dbReference>
<dbReference type="InterPro" id="IPR039537">
    <property type="entry name" value="Retrotran_Ty1/copia-like"/>
</dbReference>
<evidence type="ECO:0000313" key="3">
    <source>
        <dbReference type="Proteomes" id="UP001162060"/>
    </source>
</evidence>
<dbReference type="SUPFAM" id="SSF53098">
    <property type="entry name" value="Ribonuclease H-like"/>
    <property type="match status" value="1"/>
</dbReference>
<comment type="caution">
    <text evidence="1">The sequence shown here is derived from an EMBL/GenBank/DDBJ whole genome shotgun (WGS) entry which is preliminary data.</text>
</comment>
<sequence>MHAIGESQPREATVQTGSLMSFHRRFGHLNYKDIKRLVANPANGLELTDKVRENCLICSEDKQFKSAHPKKNSGLNEPIDVVGGVICSDLIGPMTPIYKRINRHLIDFIDHKSNYVRVVVAKSKDEAARKFQRLVVVFERQLNVRVYMMRTEGGGEYRNLNLFRQQTGIGSYWGYATEYAAYVVKRMPNRADPGRKSPLELLKKKPVIVVDMVVFGSLCKVYQNP</sequence>